<keyword evidence="3" id="KW-0808">Transferase</keyword>
<keyword evidence="6" id="KW-1185">Reference proteome</keyword>
<keyword evidence="4 5" id="KW-0949">S-adenosyl-L-methionine</keyword>
<organism evidence="6 7">
    <name type="scientific">Geotrypetes seraphini</name>
    <name type="common">Gaboon caecilian</name>
    <name type="synonym">Caecilia seraphini</name>
    <dbReference type="NCBI Taxonomy" id="260995"/>
    <lineage>
        <taxon>Eukaryota</taxon>
        <taxon>Metazoa</taxon>
        <taxon>Chordata</taxon>
        <taxon>Craniata</taxon>
        <taxon>Vertebrata</taxon>
        <taxon>Euteleostomi</taxon>
        <taxon>Amphibia</taxon>
        <taxon>Gymnophiona</taxon>
        <taxon>Geotrypetes</taxon>
    </lineage>
</organism>
<protein>
    <submittedName>
        <fullName evidence="7">Nicotinamide N-methyltransferase-like</fullName>
    </submittedName>
</protein>
<evidence type="ECO:0000313" key="6">
    <source>
        <dbReference type="Proteomes" id="UP000515159"/>
    </source>
</evidence>
<dbReference type="Gene3D" id="3.40.50.150">
    <property type="entry name" value="Vaccinia Virus protein VP39"/>
    <property type="match status" value="1"/>
</dbReference>
<dbReference type="GO" id="GO:0032259">
    <property type="term" value="P:methylation"/>
    <property type="evidence" value="ECO:0007669"/>
    <property type="project" value="UniProtKB-KW"/>
</dbReference>
<dbReference type="InterPro" id="IPR000940">
    <property type="entry name" value="NNMT_TEMT_trans"/>
</dbReference>
<proteinExistence type="inferred from homology"/>
<feature type="binding site" evidence="5">
    <location>
        <position position="20"/>
    </location>
    <ligand>
        <name>S-adenosyl-L-methionine</name>
        <dbReference type="ChEBI" id="CHEBI:59789"/>
    </ligand>
</feature>
<feature type="binding site" evidence="5">
    <location>
        <position position="25"/>
    </location>
    <ligand>
        <name>S-adenosyl-L-methionine</name>
        <dbReference type="ChEBI" id="CHEBI:59789"/>
    </ligand>
</feature>
<dbReference type="GO" id="GO:0005829">
    <property type="term" value="C:cytosol"/>
    <property type="evidence" value="ECO:0007669"/>
    <property type="project" value="TreeGrafter"/>
</dbReference>
<dbReference type="SUPFAM" id="SSF53335">
    <property type="entry name" value="S-adenosyl-L-methionine-dependent methyltransferases"/>
    <property type="match status" value="1"/>
</dbReference>
<evidence type="ECO:0000313" key="7">
    <source>
        <dbReference type="RefSeq" id="XP_033774592.1"/>
    </source>
</evidence>
<evidence type="ECO:0000256" key="1">
    <source>
        <dbReference type="ARBA" id="ARBA00007996"/>
    </source>
</evidence>
<dbReference type="PIRSF" id="PIRSF000384">
    <property type="entry name" value="PNMTase"/>
    <property type="match status" value="1"/>
</dbReference>
<dbReference type="OrthoDB" id="10050085at2759"/>
<comment type="similarity">
    <text evidence="1">Belongs to the class I-like SAM-binding methyltransferase superfamily. NNMT/PNMT/TEMT family.</text>
</comment>
<evidence type="ECO:0000256" key="2">
    <source>
        <dbReference type="ARBA" id="ARBA00022603"/>
    </source>
</evidence>
<dbReference type="AlphaFoldDB" id="A0A6P8NFF6"/>
<dbReference type="GO" id="GO:0008170">
    <property type="term" value="F:N-methyltransferase activity"/>
    <property type="evidence" value="ECO:0007669"/>
    <property type="project" value="TreeGrafter"/>
</dbReference>
<feature type="binding site" evidence="5">
    <location>
        <position position="85"/>
    </location>
    <ligand>
        <name>S-adenosyl-L-methionine</name>
        <dbReference type="ChEBI" id="CHEBI:59789"/>
    </ligand>
</feature>
<dbReference type="InParanoid" id="A0A6P8NFF6"/>
<accession>A0A6P8NFF6</accession>
<dbReference type="FunCoup" id="A0A6P8NFF6">
    <property type="interactions" value="443"/>
</dbReference>
<evidence type="ECO:0000256" key="4">
    <source>
        <dbReference type="ARBA" id="ARBA00022691"/>
    </source>
</evidence>
<dbReference type="FunFam" id="3.40.50.150:FF:000065">
    <property type="entry name" value="Phenylethanolamine N-methyltransferase"/>
    <property type="match status" value="1"/>
</dbReference>
<feature type="binding site" evidence="5">
    <location>
        <begin position="142"/>
        <end position="143"/>
    </location>
    <ligand>
        <name>S-adenosyl-L-methionine</name>
        <dbReference type="ChEBI" id="CHEBI:59789"/>
    </ligand>
</feature>
<feature type="binding site" evidence="5">
    <location>
        <position position="90"/>
    </location>
    <ligand>
        <name>S-adenosyl-L-methionine</name>
        <dbReference type="ChEBI" id="CHEBI:59789"/>
    </ligand>
</feature>
<dbReference type="KEGG" id="gsh:117347583"/>
<dbReference type="InterPro" id="IPR029063">
    <property type="entry name" value="SAM-dependent_MTases_sf"/>
</dbReference>
<dbReference type="CDD" id="cd02440">
    <property type="entry name" value="AdoMet_MTases"/>
    <property type="match status" value="1"/>
</dbReference>
<sequence>MEADFSISTDYQEHFNPRDYLETYYGAGSGLFFSDGYLQFILKNLFKTFTSGGVHGDIAIEIGSGASIHTFLSACESFREIIATDYSDRNRQELEAWLKKEPGAFDWSAVVKLACEMEGDRDKWMQKEAKVRGTVIRLLKCDVTRSNPLEPLLLPAADCLLSFLCLQAACKDKDSFYCALKNISSLLKPGGYLITGGVLGSSCYTVGEKKFSGFPLHKEFLEKAIPETGYELLQLITQPHINPAPITLANYYGHFFILARKKDDNLPPRT</sequence>
<evidence type="ECO:0000256" key="3">
    <source>
        <dbReference type="ARBA" id="ARBA00022679"/>
    </source>
</evidence>
<dbReference type="PANTHER" id="PTHR10867:SF32">
    <property type="entry name" value="NICOTINAMIDE N-METHYLTRANSFERASE"/>
    <property type="match status" value="1"/>
</dbReference>
<gene>
    <name evidence="7" type="primary">LOC117347583</name>
</gene>
<name>A0A6P8NFF6_GEOSA</name>
<dbReference type="Pfam" id="PF01234">
    <property type="entry name" value="NNMT_PNMT_TEMT"/>
    <property type="match status" value="1"/>
</dbReference>
<feature type="binding site" evidence="5">
    <location>
        <begin position="63"/>
        <end position="64"/>
    </location>
    <ligand>
        <name>S-adenosyl-L-methionine</name>
        <dbReference type="ChEBI" id="CHEBI:59789"/>
    </ligand>
</feature>
<keyword evidence="2" id="KW-0489">Methyltransferase</keyword>
<dbReference type="PANTHER" id="PTHR10867">
    <property type="entry name" value="NNMT/PNMT/TEMT FAMILY MEMBER"/>
    <property type="match status" value="1"/>
</dbReference>
<dbReference type="GO" id="GO:0008757">
    <property type="term" value="F:S-adenosylmethionine-dependent methyltransferase activity"/>
    <property type="evidence" value="ECO:0007669"/>
    <property type="project" value="UniProtKB-ARBA"/>
</dbReference>
<dbReference type="GeneID" id="117347583"/>
<reference evidence="7" key="1">
    <citation type="submission" date="2025-08" db="UniProtKB">
        <authorList>
            <consortium name="RefSeq"/>
        </authorList>
    </citation>
    <scope>IDENTIFICATION</scope>
</reference>
<dbReference type="PROSITE" id="PS51681">
    <property type="entry name" value="SAM_MT_NNMT_PNMT_TEMT"/>
    <property type="match status" value="1"/>
</dbReference>
<dbReference type="RefSeq" id="XP_033774592.1">
    <property type="nucleotide sequence ID" value="XM_033918701.1"/>
</dbReference>
<evidence type="ECO:0000256" key="5">
    <source>
        <dbReference type="PIRSR" id="PIRSR000384-1"/>
    </source>
</evidence>
<dbReference type="Proteomes" id="UP000515159">
    <property type="component" value="Chromosome 13"/>
</dbReference>